<evidence type="ECO:0000313" key="1">
    <source>
        <dbReference type="EMBL" id="MBU2666026.1"/>
    </source>
</evidence>
<sequence length="91" mass="9973">MAEPQVTLDPRSLNVVEQKLRGPLEDQLTSALQAATEKTRHTYAGESVDEVSEQLVERTRSGLHPDIAAGFQPDPVQLRRVAEAIVTGSHE</sequence>
<proteinExistence type="predicted"/>
<protein>
    <submittedName>
        <fullName evidence="1">Uncharacterized protein</fullName>
    </submittedName>
</protein>
<organism evidence="1 2">
    <name type="scientific">Paractinoplanes bogorensis</name>
    <dbReference type="NCBI Taxonomy" id="1610840"/>
    <lineage>
        <taxon>Bacteria</taxon>
        <taxon>Bacillati</taxon>
        <taxon>Actinomycetota</taxon>
        <taxon>Actinomycetes</taxon>
        <taxon>Micromonosporales</taxon>
        <taxon>Micromonosporaceae</taxon>
        <taxon>Paractinoplanes</taxon>
    </lineage>
</organism>
<comment type="caution">
    <text evidence="1">The sequence shown here is derived from an EMBL/GenBank/DDBJ whole genome shotgun (WGS) entry which is preliminary data.</text>
</comment>
<dbReference type="Proteomes" id="UP001519654">
    <property type="component" value="Unassembled WGS sequence"/>
</dbReference>
<reference evidence="1 2" key="1">
    <citation type="submission" date="2021-06" db="EMBL/GenBank/DDBJ databases">
        <title>Actinoplanes lichenicola sp. nov., and Actinoplanes ovalisporus sp. nov., isolated from lichen in Thailand.</title>
        <authorList>
            <person name="Saeng-In P."/>
            <person name="Kanchanasin P."/>
            <person name="Yuki M."/>
            <person name="Kudo T."/>
            <person name="Ohkuma M."/>
            <person name="Phongsopitanun W."/>
            <person name="Tanasupawat S."/>
        </authorList>
    </citation>
    <scope>NUCLEOTIDE SEQUENCE [LARGE SCALE GENOMIC DNA]</scope>
    <source>
        <strain evidence="1 2">NBRC 110975</strain>
    </source>
</reference>
<gene>
    <name evidence="1" type="ORF">KOI35_21160</name>
</gene>
<accession>A0ABS5YRF7</accession>
<keyword evidence="2" id="KW-1185">Reference proteome</keyword>
<name>A0ABS5YRF7_9ACTN</name>
<dbReference type="RefSeq" id="WP_215789225.1">
    <property type="nucleotide sequence ID" value="NZ_JAHKKG010000006.1"/>
</dbReference>
<dbReference type="EMBL" id="JAHKKG010000006">
    <property type="protein sequence ID" value="MBU2666026.1"/>
    <property type="molecule type" value="Genomic_DNA"/>
</dbReference>
<evidence type="ECO:0000313" key="2">
    <source>
        <dbReference type="Proteomes" id="UP001519654"/>
    </source>
</evidence>